<feature type="transmembrane region" description="Helical" evidence="1">
    <location>
        <begin position="42"/>
        <end position="64"/>
    </location>
</feature>
<dbReference type="EMBL" id="JACHJN010000002">
    <property type="protein sequence ID" value="MBB5954640.1"/>
    <property type="molecule type" value="Genomic_DNA"/>
</dbReference>
<evidence type="ECO:0000313" key="2">
    <source>
        <dbReference type="EMBL" id="MBB5954640.1"/>
    </source>
</evidence>
<reference evidence="2 3" key="1">
    <citation type="submission" date="2020-08" db="EMBL/GenBank/DDBJ databases">
        <title>Genomic Encyclopedia of Type Strains, Phase III (KMG-III): the genomes of soil and plant-associated and newly described type strains.</title>
        <authorList>
            <person name="Whitman W."/>
        </authorList>
    </citation>
    <scope>NUCLEOTIDE SEQUENCE [LARGE SCALE GENOMIC DNA]</scope>
    <source>
        <strain evidence="2 3">CECT 8640</strain>
    </source>
</reference>
<evidence type="ECO:0008006" key="4">
    <source>
        <dbReference type="Google" id="ProtNLM"/>
    </source>
</evidence>
<dbReference type="AlphaFoldDB" id="A0A841CCD2"/>
<feature type="transmembrane region" description="Helical" evidence="1">
    <location>
        <begin position="76"/>
        <end position="96"/>
    </location>
</feature>
<comment type="caution">
    <text evidence="2">The sequence shown here is derived from an EMBL/GenBank/DDBJ whole genome shotgun (WGS) entry which is preliminary data.</text>
</comment>
<protein>
    <recommendedName>
        <fullName evidence="4">DUF1449 family protein</fullName>
    </recommendedName>
</protein>
<evidence type="ECO:0000313" key="3">
    <source>
        <dbReference type="Proteomes" id="UP000547510"/>
    </source>
</evidence>
<keyword evidence="3" id="KW-1185">Reference proteome</keyword>
<dbReference type="RefSeq" id="WP_184689059.1">
    <property type="nucleotide sequence ID" value="NZ_JACHJN010000002.1"/>
</dbReference>
<accession>A0A841CCD2</accession>
<keyword evidence="1" id="KW-1133">Transmembrane helix</keyword>
<gene>
    <name evidence="2" type="ORF">FHS29_001210</name>
</gene>
<evidence type="ECO:0000256" key="1">
    <source>
        <dbReference type="SAM" id="Phobius"/>
    </source>
</evidence>
<organism evidence="2 3">
    <name type="scientific">Saccharothrix tamanrassetensis</name>
    <dbReference type="NCBI Taxonomy" id="1051531"/>
    <lineage>
        <taxon>Bacteria</taxon>
        <taxon>Bacillati</taxon>
        <taxon>Actinomycetota</taxon>
        <taxon>Actinomycetes</taxon>
        <taxon>Pseudonocardiales</taxon>
        <taxon>Pseudonocardiaceae</taxon>
        <taxon>Saccharothrix</taxon>
    </lineage>
</organism>
<proteinExistence type="predicted"/>
<name>A0A841CCD2_9PSEU</name>
<feature type="transmembrane region" description="Helical" evidence="1">
    <location>
        <begin position="12"/>
        <end position="30"/>
    </location>
</feature>
<dbReference type="Proteomes" id="UP000547510">
    <property type="component" value="Unassembled WGS sequence"/>
</dbReference>
<keyword evidence="1" id="KW-0812">Transmembrane</keyword>
<sequence length="186" mass="19765">MGEFFESALAFPTVILTILLAAVVLFWVLAAVGVDLDGGVELAYGLGGVPFSVMVSLLVPVAWFVCLSATTLFDGYHVAILAGSLVVGFLAARVAVVPLRRLYPTLAPASRSDFVGRVCVIRTGTVTAHFGQAEVTADDGSSAIVQVRQAGRDELTAGTTALIFDYDQDGEFFWVAPIPTYPLREH</sequence>
<keyword evidence="1" id="KW-0472">Membrane</keyword>